<dbReference type="InterPro" id="IPR004827">
    <property type="entry name" value="bZIP"/>
</dbReference>
<evidence type="ECO:0000313" key="4">
    <source>
        <dbReference type="Proteomes" id="UP000243723"/>
    </source>
</evidence>
<dbReference type="EMBL" id="NHZQ01000236">
    <property type="protein sequence ID" value="PSK46154.1"/>
    <property type="molecule type" value="Genomic_DNA"/>
</dbReference>
<comment type="caution">
    <text evidence="3">The sequence shown here is derived from an EMBL/GenBank/DDBJ whole genome shotgun (WGS) entry which is preliminary data.</text>
</comment>
<dbReference type="PROSITE" id="PS00036">
    <property type="entry name" value="BZIP_BASIC"/>
    <property type="match status" value="1"/>
</dbReference>
<organism evidence="3 4">
    <name type="scientific">Elsinoe australis</name>
    <dbReference type="NCBI Taxonomy" id="40998"/>
    <lineage>
        <taxon>Eukaryota</taxon>
        <taxon>Fungi</taxon>
        <taxon>Dikarya</taxon>
        <taxon>Ascomycota</taxon>
        <taxon>Pezizomycotina</taxon>
        <taxon>Dothideomycetes</taxon>
        <taxon>Dothideomycetidae</taxon>
        <taxon>Myriangiales</taxon>
        <taxon>Elsinoaceae</taxon>
        <taxon>Elsinoe</taxon>
    </lineage>
</organism>
<feature type="region of interest" description="Disordered" evidence="1">
    <location>
        <begin position="1"/>
        <end position="113"/>
    </location>
</feature>
<keyword evidence="4" id="KW-1185">Reference proteome</keyword>
<dbReference type="InterPro" id="IPR046347">
    <property type="entry name" value="bZIP_sf"/>
</dbReference>
<proteinExistence type="predicted"/>
<dbReference type="CDD" id="cd14688">
    <property type="entry name" value="bZIP_YAP"/>
    <property type="match status" value="1"/>
</dbReference>
<protein>
    <recommendedName>
        <fullName evidence="2">BZIP domain-containing protein</fullName>
    </recommendedName>
</protein>
<reference evidence="3 4" key="1">
    <citation type="submission" date="2017-05" db="EMBL/GenBank/DDBJ databases">
        <title>Draft genome sequence of Elsinoe australis.</title>
        <authorList>
            <person name="Cheng Q."/>
        </authorList>
    </citation>
    <scope>NUCLEOTIDE SEQUENCE [LARGE SCALE GENOMIC DNA]</scope>
    <source>
        <strain evidence="3 4">NL1</strain>
    </source>
</reference>
<evidence type="ECO:0000313" key="3">
    <source>
        <dbReference type="EMBL" id="PSK46154.1"/>
    </source>
</evidence>
<feature type="compositionally biased region" description="Polar residues" evidence="1">
    <location>
        <begin position="47"/>
        <end position="86"/>
    </location>
</feature>
<evidence type="ECO:0000256" key="1">
    <source>
        <dbReference type="SAM" id="MobiDB-lite"/>
    </source>
</evidence>
<gene>
    <name evidence="3" type="ORF">B9Z65_5122</name>
</gene>
<evidence type="ECO:0000259" key="2">
    <source>
        <dbReference type="PROSITE" id="PS00036"/>
    </source>
</evidence>
<dbReference type="OrthoDB" id="194358at2759"/>
<feature type="domain" description="BZIP" evidence="2">
    <location>
        <begin position="16"/>
        <end position="31"/>
    </location>
</feature>
<feature type="region of interest" description="Disordered" evidence="1">
    <location>
        <begin position="158"/>
        <end position="201"/>
    </location>
</feature>
<dbReference type="Proteomes" id="UP000243723">
    <property type="component" value="Unassembled WGS sequence"/>
</dbReference>
<dbReference type="GO" id="GO:0003700">
    <property type="term" value="F:DNA-binding transcription factor activity"/>
    <property type="evidence" value="ECO:0007669"/>
    <property type="project" value="InterPro"/>
</dbReference>
<name>A0A2P7ZD58_9PEZI</name>
<dbReference type="AlphaFoldDB" id="A0A2P7ZD58"/>
<sequence>MVAGDQNTQSLVGKEKKRMQNRIAQQNYRKRMKARSDSLQALLDAQGKQNAQVHANQNPSPPDTVTASTSRLSDNNGLDTATQGSPSIAFDFFDVDINSPPHDHGGNDVQQSSVHPHSLNLEAIIPPHSWNVASRSQAVHEPHNPPLPIMSQAEPYQANASFSKPTCTRTLHPMKGNTDRRPDGQRDPHSEGEQIQLPPEETPVSIEERVSKVTERAIAVGFSSFDEAVVQYYTARFDSASPLCHDQRLSRNRRLPLLMSTLHRSSKDWSEWERRGFQEQMTLGAEDVLVSEVDSFMVQCSEPPLQAPPATVVNRARCQKSPQPRLEVQNSLPNLWALATSLLAKSGASNPEARSEVALAVIETLCFGRDDTAG</sequence>
<feature type="compositionally biased region" description="Polar residues" evidence="1">
    <location>
        <begin position="158"/>
        <end position="169"/>
    </location>
</feature>
<feature type="compositionally biased region" description="Basic and acidic residues" evidence="1">
    <location>
        <begin position="177"/>
        <end position="192"/>
    </location>
</feature>
<dbReference type="SUPFAM" id="SSF57959">
    <property type="entry name" value="Leucine zipper domain"/>
    <property type="match status" value="1"/>
</dbReference>
<accession>A0A2P7ZD58</accession>
<feature type="compositionally biased region" description="Polar residues" evidence="1">
    <location>
        <begin position="1"/>
        <end position="11"/>
    </location>
</feature>